<feature type="region of interest" description="Disordered" evidence="1">
    <location>
        <begin position="1"/>
        <end position="20"/>
    </location>
</feature>
<evidence type="ECO:0000313" key="3">
    <source>
        <dbReference type="Proteomes" id="UP000887575"/>
    </source>
</evidence>
<accession>A0AAF3EWC5</accession>
<sequence length="378" mass="43160">MSSSMGLTPMPPPPRLNGNNQQKVTFLGAQTWRESVGMFLLAGLAIVVFISAMCTVYYVYRNRQTYEELIDYMDKTVSVSKINFHTREYRITQKEHEMLKDQQTYKTATLLMLLSECGCYVFITVGIVLYFCVDVSHGTGHVLFWFLLAVTLIYAVIQIHLFVFFLIPYSNSLPNETETLLNHAIPYNTGGLLQMEQRFGCTFDLDIYKIQRRRQNPLNTCDPDIESSFIPMWLLISLGVLRLIPVILFVILISKRTPLSEFVAQFVERFRPTNLTEKKRLYVKKQHYRQSTYQSQQDFAKTKTTTFGATNAVTECMRPPPPSPGIDHSISYNNAAYFAREGAYGGPNSTRSSEISRIDAIDLNRASHHNSGTIMSDV</sequence>
<keyword evidence="3" id="KW-1185">Reference proteome</keyword>
<keyword evidence="2" id="KW-0472">Membrane</keyword>
<name>A0AAF3EWC5_9BILA</name>
<dbReference type="WBParaSite" id="MBELARI_LOCUS18497.1">
    <property type="protein sequence ID" value="MBELARI_LOCUS18497.1"/>
    <property type="gene ID" value="MBELARI_LOCUS18497"/>
</dbReference>
<keyword evidence="2" id="KW-0812">Transmembrane</keyword>
<dbReference type="AlphaFoldDB" id="A0AAF3EWC5"/>
<evidence type="ECO:0000256" key="1">
    <source>
        <dbReference type="SAM" id="MobiDB-lite"/>
    </source>
</evidence>
<dbReference type="Proteomes" id="UP000887575">
    <property type="component" value="Unassembled WGS sequence"/>
</dbReference>
<feature type="transmembrane region" description="Helical" evidence="2">
    <location>
        <begin position="36"/>
        <end position="60"/>
    </location>
</feature>
<evidence type="ECO:0000313" key="4">
    <source>
        <dbReference type="WBParaSite" id="MBELARI_LOCUS18497.1"/>
    </source>
</evidence>
<reference evidence="4" key="1">
    <citation type="submission" date="2024-02" db="UniProtKB">
        <authorList>
            <consortium name="WormBaseParasite"/>
        </authorList>
    </citation>
    <scope>IDENTIFICATION</scope>
</reference>
<protein>
    <submittedName>
        <fullName evidence="4">Uncharacterized protein</fullName>
    </submittedName>
</protein>
<feature type="transmembrane region" description="Helical" evidence="2">
    <location>
        <begin position="143"/>
        <end position="167"/>
    </location>
</feature>
<evidence type="ECO:0000256" key="2">
    <source>
        <dbReference type="SAM" id="Phobius"/>
    </source>
</evidence>
<feature type="transmembrane region" description="Helical" evidence="2">
    <location>
        <begin position="108"/>
        <end position="131"/>
    </location>
</feature>
<feature type="transmembrane region" description="Helical" evidence="2">
    <location>
        <begin position="233"/>
        <end position="253"/>
    </location>
</feature>
<proteinExistence type="predicted"/>
<keyword evidence="2" id="KW-1133">Transmembrane helix</keyword>
<organism evidence="3 4">
    <name type="scientific">Mesorhabditis belari</name>
    <dbReference type="NCBI Taxonomy" id="2138241"/>
    <lineage>
        <taxon>Eukaryota</taxon>
        <taxon>Metazoa</taxon>
        <taxon>Ecdysozoa</taxon>
        <taxon>Nematoda</taxon>
        <taxon>Chromadorea</taxon>
        <taxon>Rhabditida</taxon>
        <taxon>Rhabditina</taxon>
        <taxon>Rhabditomorpha</taxon>
        <taxon>Rhabditoidea</taxon>
        <taxon>Rhabditidae</taxon>
        <taxon>Mesorhabditinae</taxon>
        <taxon>Mesorhabditis</taxon>
    </lineage>
</organism>